<dbReference type="PANTHER" id="PTHR11766">
    <property type="entry name" value="TYROSYL-TRNA SYNTHETASE"/>
    <property type="match status" value="1"/>
</dbReference>
<dbReference type="SMART" id="SM00363">
    <property type="entry name" value="S4"/>
    <property type="match status" value="1"/>
</dbReference>
<dbReference type="EC" id="6.1.1.1" evidence="8"/>
<evidence type="ECO:0000256" key="3">
    <source>
        <dbReference type="ARBA" id="ARBA00022840"/>
    </source>
</evidence>
<dbReference type="HAMAP" id="MF_02006">
    <property type="entry name" value="Tyr_tRNA_synth_type1"/>
    <property type="match status" value="1"/>
</dbReference>
<feature type="short sequence motif" description="'KMSKS' region" evidence="8">
    <location>
        <begin position="225"/>
        <end position="229"/>
    </location>
</feature>
<dbReference type="NCBIfam" id="TIGR00234">
    <property type="entry name" value="tyrS"/>
    <property type="match status" value="1"/>
</dbReference>
<comment type="subunit">
    <text evidence="8">Homodimer.</text>
</comment>
<dbReference type="Gene3D" id="3.10.290.10">
    <property type="entry name" value="RNA-binding S4 domain"/>
    <property type="match status" value="1"/>
</dbReference>
<comment type="function">
    <text evidence="8">Catalyzes the attachment of tyrosine to tRNA(Tyr) in a two-step reaction: tyrosine is first activated by ATP to form Tyr-AMP and then transferred to the acceptor end of tRNA(Tyr).</text>
</comment>
<dbReference type="EMBL" id="PGFG01000001">
    <property type="protein sequence ID" value="PJJ76447.1"/>
    <property type="molecule type" value="Genomic_DNA"/>
</dbReference>
<evidence type="ECO:0000256" key="4">
    <source>
        <dbReference type="ARBA" id="ARBA00022884"/>
    </source>
</evidence>
<keyword evidence="4 9" id="KW-0694">RNA-binding</keyword>
<name>A0A2M9CX39_9BACT</name>
<evidence type="ECO:0000256" key="7">
    <source>
        <dbReference type="ARBA" id="ARBA00048248"/>
    </source>
</evidence>
<feature type="binding site" evidence="8">
    <location>
        <position position="32"/>
    </location>
    <ligand>
        <name>L-tyrosine</name>
        <dbReference type="ChEBI" id="CHEBI:58315"/>
    </ligand>
</feature>
<comment type="subcellular location">
    <subcellularLocation>
        <location evidence="8">Cytoplasm</location>
    </subcellularLocation>
</comment>
<dbReference type="PANTHER" id="PTHR11766:SF0">
    <property type="entry name" value="TYROSINE--TRNA LIGASE, MITOCHONDRIAL"/>
    <property type="match status" value="1"/>
</dbReference>
<keyword evidence="8" id="KW-0963">Cytoplasm</keyword>
<sequence>MHLIEELSWRGLIQDMTAGTTELLQKEVVKGYIGFDPTADSLHIGSLLPILLLVHLQRSGHHPVAVVGGATGRIGDPSGKSAERTLLDEASLQHNLSRIRQQIEHILKQSGKPYTIVNNDEWFREMKFIDFARDIGKHITVNYMMAKESVKKRMEAGLSFTEFSYQLMQAYDFYYLFTHYDCKLQMGGADQWGNITTGIELIRKLTGREAYGFTCPLLTRSDGSKFGKSESGENIWLDPQKTSPYQFYQFWINLADTDAEKMIKIFTFLSQQEIDELIQKHRAHPEERVLQKRLAEEITRFLHGKEGYEQAIQTTQKLFGKKDFSIPDESELKTMQGVERIALPFPDQDVELIALLAEKTNIFPSRGEVRRMIQNGGLYLNKQKVSDATSIIHREDLLYGKYLLIQKGKKHHYLIEFT</sequence>
<evidence type="ECO:0000313" key="11">
    <source>
        <dbReference type="EMBL" id="PJJ76447.1"/>
    </source>
</evidence>
<dbReference type="PROSITE" id="PS50889">
    <property type="entry name" value="S4"/>
    <property type="match status" value="1"/>
</dbReference>
<feature type="binding site" evidence="8">
    <location>
        <position position="228"/>
    </location>
    <ligand>
        <name>ATP</name>
        <dbReference type="ChEBI" id="CHEBI:30616"/>
    </ligand>
</feature>
<dbReference type="InterPro" id="IPR036986">
    <property type="entry name" value="S4_RNA-bd_sf"/>
</dbReference>
<dbReference type="SUPFAM" id="SSF55174">
    <property type="entry name" value="Alpha-L RNA-binding motif"/>
    <property type="match status" value="1"/>
</dbReference>
<dbReference type="OrthoDB" id="9804243at2"/>
<keyword evidence="12" id="KW-1185">Reference proteome</keyword>
<dbReference type="InterPro" id="IPR002942">
    <property type="entry name" value="S4_RNA-bd"/>
</dbReference>
<dbReference type="RefSeq" id="WP_100315450.1">
    <property type="nucleotide sequence ID" value="NZ_PGFG01000001.1"/>
</dbReference>
<keyword evidence="6 8" id="KW-0030">Aminoacyl-tRNA synthetase</keyword>
<dbReference type="Pfam" id="PF22421">
    <property type="entry name" value="SYY_C-terminal"/>
    <property type="match status" value="1"/>
</dbReference>
<feature type="binding site" evidence="8">
    <location>
        <position position="169"/>
    </location>
    <ligand>
        <name>L-tyrosine</name>
        <dbReference type="ChEBI" id="CHEBI:58315"/>
    </ligand>
</feature>
<dbReference type="FunFam" id="1.10.240.10:FF:000001">
    <property type="entry name" value="Tyrosine--tRNA ligase"/>
    <property type="match status" value="1"/>
</dbReference>
<dbReference type="InterPro" id="IPR024107">
    <property type="entry name" value="Tyr-tRNA-ligase_bac_1"/>
</dbReference>
<comment type="catalytic activity">
    <reaction evidence="7 8">
        <text>tRNA(Tyr) + L-tyrosine + ATP = L-tyrosyl-tRNA(Tyr) + AMP + diphosphate + H(+)</text>
        <dbReference type="Rhea" id="RHEA:10220"/>
        <dbReference type="Rhea" id="RHEA-COMP:9706"/>
        <dbReference type="Rhea" id="RHEA-COMP:9707"/>
        <dbReference type="ChEBI" id="CHEBI:15378"/>
        <dbReference type="ChEBI" id="CHEBI:30616"/>
        <dbReference type="ChEBI" id="CHEBI:33019"/>
        <dbReference type="ChEBI" id="CHEBI:58315"/>
        <dbReference type="ChEBI" id="CHEBI:78442"/>
        <dbReference type="ChEBI" id="CHEBI:78536"/>
        <dbReference type="ChEBI" id="CHEBI:456215"/>
        <dbReference type="EC" id="6.1.1.1"/>
    </reaction>
</comment>
<dbReference type="InterPro" id="IPR054608">
    <property type="entry name" value="SYY-like_C"/>
</dbReference>
<organism evidence="11 12">
    <name type="scientific">Thermoflavifilum aggregans</name>
    <dbReference type="NCBI Taxonomy" id="454188"/>
    <lineage>
        <taxon>Bacteria</taxon>
        <taxon>Pseudomonadati</taxon>
        <taxon>Bacteroidota</taxon>
        <taxon>Chitinophagia</taxon>
        <taxon>Chitinophagales</taxon>
        <taxon>Chitinophagaceae</taxon>
        <taxon>Thermoflavifilum</taxon>
    </lineage>
</organism>
<protein>
    <recommendedName>
        <fullName evidence="8">Tyrosine--tRNA ligase</fullName>
        <ecNumber evidence="8">6.1.1.1</ecNumber>
    </recommendedName>
    <alternativeName>
        <fullName evidence="8">Tyrosyl-tRNA synthetase</fullName>
        <shortName evidence="8">TyrRS</shortName>
    </alternativeName>
</protein>
<dbReference type="InterPro" id="IPR024088">
    <property type="entry name" value="Tyr-tRNA-ligase_bac-type"/>
</dbReference>
<evidence type="ECO:0000256" key="8">
    <source>
        <dbReference type="HAMAP-Rule" id="MF_02006"/>
    </source>
</evidence>
<dbReference type="Proteomes" id="UP000230000">
    <property type="component" value="Unassembled WGS sequence"/>
</dbReference>
<dbReference type="CDD" id="cd00165">
    <property type="entry name" value="S4"/>
    <property type="match status" value="1"/>
</dbReference>
<reference evidence="11 12" key="1">
    <citation type="submission" date="2017-11" db="EMBL/GenBank/DDBJ databases">
        <title>Genomic Encyclopedia of Archaeal and Bacterial Type Strains, Phase II (KMG-II): From Individual Species to Whole Genera.</title>
        <authorList>
            <person name="Goeker M."/>
        </authorList>
    </citation>
    <scope>NUCLEOTIDE SEQUENCE [LARGE SCALE GENOMIC DNA]</scope>
    <source>
        <strain evidence="11 12">DSM 27268</strain>
    </source>
</reference>
<feature type="binding site" evidence="8">
    <location>
        <position position="165"/>
    </location>
    <ligand>
        <name>L-tyrosine</name>
        <dbReference type="ChEBI" id="CHEBI:58315"/>
    </ligand>
</feature>
<evidence type="ECO:0000256" key="5">
    <source>
        <dbReference type="ARBA" id="ARBA00022917"/>
    </source>
</evidence>
<dbReference type="InterPro" id="IPR014729">
    <property type="entry name" value="Rossmann-like_a/b/a_fold"/>
</dbReference>
<dbReference type="AlphaFoldDB" id="A0A2M9CX39"/>
<dbReference type="CDD" id="cd00805">
    <property type="entry name" value="TyrRS_core"/>
    <property type="match status" value="1"/>
</dbReference>
<dbReference type="SUPFAM" id="SSF52374">
    <property type="entry name" value="Nucleotidylyl transferase"/>
    <property type="match status" value="1"/>
</dbReference>
<dbReference type="GO" id="GO:0003723">
    <property type="term" value="F:RNA binding"/>
    <property type="evidence" value="ECO:0007669"/>
    <property type="project" value="UniProtKB-KW"/>
</dbReference>
<evidence type="ECO:0000256" key="6">
    <source>
        <dbReference type="ARBA" id="ARBA00023146"/>
    </source>
</evidence>
<dbReference type="Gene3D" id="3.40.50.620">
    <property type="entry name" value="HUPs"/>
    <property type="match status" value="1"/>
</dbReference>
<comment type="caution">
    <text evidence="11">The sequence shown here is derived from an EMBL/GenBank/DDBJ whole genome shotgun (WGS) entry which is preliminary data.</text>
</comment>
<dbReference type="InterPro" id="IPR002307">
    <property type="entry name" value="Tyr-tRNA-ligase"/>
</dbReference>
<evidence type="ECO:0000259" key="10">
    <source>
        <dbReference type="SMART" id="SM00363"/>
    </source>
</evidence>
<dbReference type="InterPro" id="IPR002305">
    <property type="entry name" value="aa-tRNA-synth_Ic"/>
</dbReference>
<dbReference type="GO" id="GO:0006437">
    <property type="term" value="P:tyrosyl-tRNA aminoacylation"/>
    <property type="evidence" value="ECO:0007669"/>
    <property type="project" value="UniProtKB-UniRule"/>
</dbReference>
<comment type="similarity">
    <text evidence="8">Belongs to the class-I aminoacyl-tRNA synthetase family. TyrS type 1 subfamily.</text>
</comment>
<keyword evidence="5 8" id="KW-0648">Protein biosynthesis</keyword>
<dbReference type="Pfam" id="PF00579">
    <property type="entry name" value="tRNA-synt_1b"/>
    <property type="match status" value="1"/>
</dbReference>
<evidence type="ECO:0000256" key="9">
    <source>
        <dbReference type="PROSITE-ProRule" id="PRU00182"/>
    </source>
</evidence>
<feature type="short sequence motif" description="'HIGH' region" evidence="8">
    <location>
        <begin position="37"/>
        <end position="46"/>
    </location>
</feature>
<accession>A0A2M9CX39</accession>
<gene>
    <name evidence="8" type="primary">tyrS</name>
    <name evidence="11" type="ORF">BXY57_2067</name>
</gene>
<dbReference type="GO" id="GO:0004831">
    <property type="term" value="F:tyrosine-tRNA ligase activity"/>
    <property type="evidence" value="ECO:0007669"/>
    <property type="project" value="UniProtKB-UniRule"/>
</dbReference>
<evidence type="ECO:0000256" key="2">
    <source>
        <dbReference type="ARBA" id="ARBA00022741"/>
    </source>
</evidence>
<keyword evidence="1 8" id="KW-0436">Ligase</keyword>
<dbReference type="GO" id="GO:0005829">
    <property type="term" value="C:cytosol"/>
    <property type="evidence" value="ECO:0007669"/>
    <property type="project" value="TreeGrafter"/>
</dbReference>
<keyword evidence="3 8" id="KW-0067">ATP-binding</keyword>
<dbReference type="GO" id="GO:0005524">
    <property type="term" value="F:ATP binding"/>
    <property type="evidence" value="ECO:0007669"/>
    <property type="project" value="UniProtKB-UniRule"/>
</dbReference>
<feature type="domain" description="RNA-binding S4" evidence="10">
    <location>
        <begin position="350"/>
        <end position="409"/>
    </location>
</feature>
<dbReference type="PRINTS" id="PR01040">
    <property type="entry name" value="TRNASYNTHTYR"/>
</dbReference>
<proteinExistence type="inferred from homology"/>
<dbReference type="Gene3D" id="1.10.240.10">
    <property type="entry name" value="Tyrosyl-Transfer RNA Synthetase"/>
    <property type="match status" value="1"/>
</dbReference>
<evidence type="ECO:0000313" key="12">
    <source>
        <dbReference type="Proteomes" id="UP000230000"/>
    </source>
</evidence>
<keyword evidence="2 8" id="KW-0547">Nucleotide-binding</keyword>
<evidence type="ECO:0000256" key="1">
    <source>
        <dbReference type="ARBA" id="ARBA00022598"/>
    </source>
</evidence>